<evidence type="ECO:0008006" key="4">
    <source>
        <dbReference type="Google" id="ProtNLM"/>
    </source>
</evidence>
<sequence>MTLLFIFANGRLPPYLYSPKPDTDGFRPIVNRCHAIVPNLHMITGRENTILVNASILFQPDNPLGRAKDDHQRPSDWVLIYAWGVIFYVVVHLIPPPVDWRLSFRRVR</sequence>
<keyword evidence="1" id="KW-0812">Transmembrane</keyword>
<protein>
    <recommendedName>
        <fullName evidence="4">Protein kinase domain-containing protein</fullName>
    </recommendedName>
</protein>
<reference evidence="2 3" key="1">
    <citation type="submission" date="2019-06" db="EMBL/GenBank/DDBJ databases">
        <authorList>
            <person name="Broberg M."/>
        </authorList>
    </citation>
    <scope>NUCLEOTIDE SEQUENCE [LARGE SCALE GENOMIC DNA]</scope>
</reference>
<feature type="transmembrane region" description="Helical" evidence="1">
    <location>
        <begin position="78"/>
        <end position="98"/>
    </location>
</feature>
<accession>A0ABY6U2K8</accession>
<dbReference type="Proteomes" id="UP000766486">
    <property type="component" value="Unassembled WGS sequence"/>
</dbReference>
<gene>
    <name evidence="2" type="ORF">CLO192961_LOCUS158674</name>
</gene>
<name>A0ABY6U2K8_BIOOC</name>
<evidence type="ECO:0000313" key="3">
    <source>
        <dbReference type="Proteomes" id="UP000766486"/>
    </source>
</evidence>
<dbReference type="EMBL" id="CABFNS010000731">
    <property type="protein sequence ID" value="VUC25195.1"/>
    <property type="molecule type" value="Genomic_DNA"/>
</dbReference>
<organism evidence="2 3">
    <name type="scientific">Bionectria ochroleuca</name>
    <name type="common">Gliocladium roseum</name>
    <dbReference type="NCBI Taxonomy" id="29856"/>
    <lineage>
        <taxon>Eukaryota</taxon>
        <taxon>Fungi</taxon>
        <taxon>Dikarya</taxon>
        <taxon>Ascomycota</taxon>
        <taxon>Pezizomycotina</taxon>
        <taxon>Sordariomycetes</taxon>
        <taxon>Hypocreomycetidae</taxon>
        <taxon>Hypocreales</taxon>
        <taxon>Bionectriaceae</taxon>
        <taxon>Clonostachys</taxon>
    </lineage>
</organism>
<proteinExistence type="predicted"/>
<keyword evidence="1" id="KW-1133">Transmembrane helix</keyword>
<keyword evidence="1" id="KW-0472">Membrane</keyword>
<evidence type="ECO:0000313" key="2">
    <source>
        <dbReference type="EMBL" id="VUC25195.1"/>
    </source>
</evidence>
<keyword evidence="3" id="KW-1185">Reference proteome</keyword>
<comment type="caution">
    <text evidence="2">The sequence shown here is derived from an EMBL/GenBank/DDBJ whole genome shotgun (WGS) entry which is preliminary data.</text>
</comment>
<evidence type="ECO:0000256" key="1">
    <source>
        <dbReference type="SAM" id="Phobius"/>
    </source>
</evidence>